<feature type="compositionally biased region" description="Low complexity" evidence="11">
    <location>
        <begin position="2075"/>
        <end position="2086"/>
    </location>
</feature>
<keyword evidence="15" id="KW-1185">Reference proteome</keyword>
<dbReference type="GO" id="GO:0070973">
    <property type="term" value="P:protein localization to endoplasmic reticulum exit site"/>
    <property type="evidence" value="ECO:0007669"/>
    <property type="project" value="TreeGrafter"/>
</dbReference>
<reference evidence="14 15" key="1">
    <citation type="journal article" date="2018" name="MBio">
        <title>Comparative Genomics Reveals the Core Gene Toolbox for the Fungus-Insect Symbiosis.</title>
        <authorList>
            <person name="Wang Y."/>
            <person name="Stata M."/>
            <person name="Wang W."/>
            <person name="Stajich J.E."/>
            <person name="White M.M."/>
            <person name="Moncalvo J.M."/>
        </authorList>
    </citation>
    <scope>NUCLEOTIDE SEQUENCE [LARGE SCALE GENOMIC DNA]</scope>
    <source>
        <strain evidence="14 15">SC-DP-2</strain>
    </source>
</reference>
<dbReference type="EMBL" id="MBFS01001224">
    <property type="protein sequence ID" value="PVV01276.1"/>
    <property type="molecule type" value="Genomic_DNA"/>
</dbReference>
<keyword evidence="5" id="KW-0813">Transport</keyword>
<dbReference type="PANTHER" id="PTHR13402">
    <property type="entry name" value="RGPR-RELATED"/>
    <property type="match status" value="1"/>
</dbReference>
<dbReference type="Proteomes" id="UP000245609">
    <property type="component" value="Unassembled WGS sequence"/>
</dbReference>
<keyword evidence="6" id="KW-0256">Endoplasmic reticulum</keyword>
<dbReference type="Pfam" id="PF17780">
    <property type="entry name" value="OCRE"/>
    <property type="match status" value="1"/>
</dbReference>
<feature type="region of interest" description="Disordered" evidence="11">
    <location>
        <begin position="1810"/>
        <end position="1829"/>
    </location>
</feature>
<feature type="compositionally biased region" description="Basic and acidic residues" evidence="11">
    <location>
        <begin position="410"/>
        <end position="427"/>
    </location>
</feature>
<feature type="compositionally biased region" description="Basic and acidic residues" evidence="11">
    <location>
        <begin position="504"/>
        <end position="513"/>
    </location>
</feature>
<dbReference type="CDD" id="cd09233">
    <property type="entry name" value="ACE1-Sec16-like"/>
    <property type="match status" value="1"/>
</dbReference>
<feature type="compositionally biased region" description="Polar residues" evidence="11">
    <location>
        <begin position="1842"/>
        <end position="1869"/>
    </location>
</feature>
<feature type="compositionally biased region" description="Basic and acidic residues" evidence="11">
    <location>
        <begin position="1907"/>
        <end position="1918"/>
    </location>
</feature>
<evidence type="ECO:0000259" key="12">
    <source>
        <dbReference type="Pfam" id="PF12931"/>
    </source>
</evidence>
<keyword evidence="7" id="KW-0931">ER-Golgi transport</keyword>
<dbReference type="GO" id="GO:0007030">
    <property type="term" value="P:Golgi organization"/>
    <property type="evidence" value="ECO:0007669"/>
    <property type="project" value="TreeGrafter"/>
</dbReference>
<dbReference type="GO" id="GO:0012507">
    <property type="term" value="C:ER to Golgi transport vesicle membrane"/>
    <property type="evidence" value="ECO:0007669"/>
    <property type="project" value="TreeGrafter"/>
</dbReference>
<evidence type="ECO:0000259" key="13">
    <source>
        <dbReference type="Pfam" id="PF17780"/>
    </source>
</evidence>
<evidence type="ECO:0000313" key="15">
    <source>
        <dbReference type="Proteomes" id="UP000245609"/>
    </source>
</evidence>
<dbReference type="Pfam" id="PF12931">
    <property type="entry name" value="TPR_Sec16"/>
    <property type="match status" value="2"/>
</dbReference>
<feature type="compositionally biased region" description="Polar residues" evidence="11">
    <location>
        <begin position="1737"/>
        <end position="1771"/>
    </location>
</feature>
<gene>
    <name evidence="14" type="ORF">BB560_004312</name>
</gene>
<feature type="compositionally biased region" description="Basic residues" evidence="11">
    <location>
        <begin position="2104"/>
        <end position="2116"/>
    </location>
</feature>
<feature type="region of interest" description="Disordered" evidence="11">
    <location>
        <begin position="1974"/>
        <end position="2127"/>
    </location>
</feature>
<evidence type="ECO:0000256" key="3">
    <source>
        <dbReference type="ARBA" id="ARBA00020746"/>
    </source>
</evidence>
<feature type="compositionally biased region" description="Low complexity" evidence="11">
    <location>
        <begin position="335"/>
        <end position="354"/>
    </location>
</feature>
<evidence type="ECO:0000256" key="5">
    <source>
        <dbReference type="ARBA" id="ARBA00022448"/>
    </source>
</evidence>
<dbReference type="PANTHER" id="PTHR13402:SF6">
    <property type="entry name" value="SECRETORY 16, ISOFORM I"/>
    <property type="match status" value="1"/>
</dbReference>
<evidence type="ECO:0000256" key="4">
    <source>
        <dbReference type="ARBA" id="ARBA00021659"/>
    </source>
</evidence>
<feature type="region of interest" description="Disordered" evidence="11">
    <location>
        <begin position="1735"/>
        <end position="1799"/>
    </location>
</feature>
<feature type="region of interest" description="Disordered" evidence="11">
    <location>
        <begin position="318"/>
        <end position="362"/>
    </location>
</feature>
<evidence type="ECO:0000256" key="1">
    <source>
        <dbReference type="ARBA" id="ARBA00004240"/>
    </source>
</evidence>
<feature type="compositionally biased region" description="Low complexity" evidence="11">
    <location>
        <begin position="84"/>
        <end position="95"/>
    </location>
</feature>
<evidence type="ECO:0000256" key="7">
    <source>
        <dbReference type="ARBA" id="ARBA00022892"/>
    </source>
</evidence>
<comment type="similarity">
    <text evidence="2">Belongs to the SEC16 family.</text>
</comment>
<protein>
    <recommendedName>
        <fullName evidence="4">COPII coat assembly protein SEC16</fullName>
    </recommendedName>
    <alternativeName>
        <fullName evidence="3">COPII coat assembly protein sec16</fullName>
    </alternativeName>
    <alternativeName>
        <fullName evidence="9 10">protein transport protein SEC16</fullName>
    </alternativeName>
</protein>
<organism evidence="14 15">
    <name type="scientific">Smittium megazygosporum</name>
    <dbReference type="NCBI Taxonomy" id="133381"/>
    <lineage>
        <taxon>Eukaryota</taxon>
        <taxon>Fungi</taxon>
        <taxon>Fungi incertae sedis</taxon>
        <taxon>Zoopagomycota</taxon>
        <taxon>Kickxellomycotina</taxon>
        <taxon>Harpellomycetes</taxon>
        <taxon>Harpellales</taxon>
        <taxon>Legeriomycetaceae</taxon>
        <taxon>Smittium</taxon>
    </lineage>
</organism>
<feature type="compositionally biased region" description="Polar residues" evidence="11">
    <location>
        <begin position="450"/>
        <end position="481"/>
    </location>
</feature>
<evidence type="ECO:0000256" key="2">
    <source>
        <dbReference type="ARBA" id="ARBA00005927"/>
    </source>
</evidence>
<evidence type="ECO:0000256" key="11">
    <source>
        <dbReference type="SAM" id="MobiDB-lite"/>
    </source>
</evidence>
<sequence>MYNQQPPNLQKDKKNQGTLQEGIPFLQSGIPSSDFFSSASLGGPNSYNTSGFAPPAQNQPSTRHAPSSAYPGQNFQTNTTPAGSSNNYPYSSNQSQQYGAYNNQIYSNPNTDQNIPFSASNQYDQYNANNTKSASNSMYQNISYGVSQQPGSSDQYTQSYQTQDPNSQAEDYLQMLIDSGSLYFDQSSSSYYDVNTGHYFDPNYLQYFNPDTNDWYYYDETGNVIVSTDYSQQEDGLLSNPTALSQSVQQNLQTTAENFFDNYNSFTQNPRGSFSLETQSSNFASSQISATFGTHSQTLASGNIDVSNMQSQNNLFSSSFSNQPSSAPKVPANETSLGSTSLRQRSRLSNNSSTHFEPIPFLDPSDDISKLKAVLSPKSLQKTENDFVKVSGSPLASTKNTLDLPTKPIDSTKKEVLRSPKQPRDELTSSVTDPSKGILSPVSAEHPQLDTPSDQVSGKDQSAQQEIGDSADSLNIQSLKETVSEDKSLNEQAISSPSPLISQDHSERTDHQVTKTTGELGSNEYEKNHHKFENTEIPSKLDNSSSSFEIVDESSNGDFNEINLISPSRNILDSFSEADSLQKINQAVISLSSTSSPPKHNLNDQTHIDGSRKIFDTADFDASVRGSSNIIDDSNFLQYVPQQDALVSDTVASGENEAFSQVEYVPVTEDSEVPFEYPQQYELPTNEIVHDQDQLENSNQNMNEQPLNPSHGQIYTEISTNLSRVETDNLVDEKSNVNSSLESGNEQHNFDEQKGALEYGTTEAYTEVENSADITGLVTTEIEESTAPDNSNIVPSEEHPQQYEHYDFDSNFNSANFVQNSVNAFEEKNEQHLDDISLIDNSSNIQYSFENTQDSNISYLSNEDYGQIHAESTSAEYSQIDYFSQSQMSNVDNLPSNQAFEQGVPKDQNIDQSYVFERTISDNNTGYYINTTDNLGQNQMQFEDGSVGYTYDSTTNTNLQTQPLSDQQVLSQPVDLNITDSGTSDPYVLDGGYEYENVEYNNYSYEDVTYSQYSESFQPNFQPQDLGYEPSNQKQLFPSFAPIISFGFSGKVVTIINNPYQGNNGIESNVKISSISDLIPHNHSASPDADHFVFDGNLDKDSLLKTIEITSNKCETEIKGVDIMSSWRSQSTLHLSNLAGSGSGGSSSKPSTGPSLELSLQKKIMWAALGLVLKTKGFMEQGTSPLQSLLAESLKSLGKNTVSCDGVDNDGTSNPNLTENDAQMTSPIVPGTNSENNFIENLEAFLLKGDRQGAVEFAISHKSWAHALIISSCVNIKVWQSTISRYSQFLIENSKGLESNSIFKNQILALSVQYGLFSGLQSESLDILSNTSDEGLVNGDKKESWSDKWAETLALIVANYAPGYSKTITALGQKLSEENNIFAAQVCFVLSMSSPLLFKGQNAAPTQYPLLGTMNYTPSVNGQASHDNISSLGMSWCQSSELSLIWTEMYEVAQLINQLKNSSSKPGNAPRSKTPGKSELNKPSTNHGDSKKFYCIPHLQAYKLSYAWWLVDCGYDELALKYCDSIANILSGSQNFNVAYLHPVFIRELIELQSRLIGSGVTRKTNSEIKVSKTTSEGFGWLNISVKKPTLTGIMSVFDSSIDKLITGSNSQATSEVQSDAEGYPSGPNANLNQKPKAHKINNVDNSFELGPDRYSIPADNLPKKKNELTHFTHDNYRRSYDLSRPQHFDNGFHAESSPVPGDSSYLNSVPSGSSLNTYSTDIYAARSESNYDENEIYQSRSSSQMNSPLYSYTDSVHGSNPSLAQPQFSSGDPRASFVPNEGSYSTKKSAYAQKRHQKSSHYKAISLLNQPSDGASEGTGKGSSQVGTLNHLLPSVDMLGSESTLQTAQPEQGGSQNINSTSGGNDESSNNKDDGLDDDFLGFGNKSLSKNKIKLDSLAANNTNDTNEKNDSKSTDDKEGDDDKDPSKSQPAFGLNILKGWGWWGGNKGKISRGDLGEKSDFYYDPVAKRWVSKSTEDENSNSPARSTPPPMSKPPSRLSSIGKVGSNSGNNGGNRFNESGFDDKSEFNTEFQEERTESVNGSTREINGLPPSNPQDNRPQLLPHPQSLSNEISSNSLRPGSSLSINSNFGNGPMSSNPSLGNKKKAFPKRGARKKYVDVFNENPN</sequence>
<feature type="region of interest" description="Disordered" evidence="11">
    <location>
        <begin position="1900"/>
        <end position="1961"/>
    </location>
</feature>
<feature type="domain" description="Sec16 Sec23-binding" evidence="12">
    <location>
        <begin position="1243"/>
        <end position="1427"/>
    </location>
</feature>
<dbReference type="OrthoDB" id="8918678at2759"/>
<feature type="compositionally biased region" description="Basic and acidic residues" evidence="11">
    <location>
        <begin position="2023"/>
        <end position="2039"/>
    </location>
</feature>
<feature type="compositionally biased region" description="Polar residues" evidence="11">
    <location>
        <begin position="29"/>
        <end position="83"/>
    </location>
</feature>
<feature type="region of interest" description="Disordered" evidence="11">
    <location>
        <begin position="1613"/>
        <end position="1636"/>
    </location>
</feature>
<feature type="compositionally biased region" description="Polar residues" evidence="11">
    <location>
        <begin position="394"/>
        <end position="403"/>
    </location>
</feature>
<feature type="domain" description="OCRE" evidence="13">
    <location>
        <begin position="182"/>
        <end position="222"/>
    </location>
</feature>
<feature type="region of interest" description="Disordered" evidence="11">
    <location>
        <begin position="1"/>
        <end position="95"/>
    </location>
</feature>
<evidence type="ECO:0000256" key="6">
    <source>
        <dbReference type="ARBA" id="ARBA00022824"/>
    </source>
</evidence>
<evidence type="ECO:0000256" key="9">
    <source>
        <dbReference type="ARBA" id="ARBA00030650"/>
    </source>
</evidence>
<feature type="compositionally biased region" description="Polar residues" evidence="11">
    <location>
        <begin position="490"/>
        <end position="503"/>
    </location>
</feature>
<feature type="domain" description="Sec16 Sec23-binding" evidence="12">
    <location>
        <begin position="1488"/>
        <end position="1608"/>
    </location>
</feature>
<dbReference type="GO" id="GO:0016192">
    <property type="term" value="P:vesicle-mediated transport"/>
    <property type="evidence" value="ECO:0007669"/>
    <property type="project" value="UniProtKB-KW"/>
</dbReference>
<comment type="subcellular location">
    <subcellularLocation>
        <location evidence="1">Endoplasmic reticulum</location>
    </subcellularLocation>
</comment>
<dbReference type="STRING" id="133381.A0A2T9Z9K1"/>
<comment type="function">
    <text evidence="8">Involved in the initiation of assembly of the COPII coat required for the formation of transport vesicles from the endoplasmic reticulum (ER) and the selection of cargo molecules. Also involved in autophagy.</text>
</comment>
<feature type="region of interest" description="Disordered" evidence="11">
    <location>
        <begin position="1688"/>
        <end position="1712"/>
    </location>
</feature>
<evidence type="ECO:0000256" key="10">
    <source>
        <dbReference type="ARBA" id="ARBA00030878"/>
    </source>
</evidence>
<proteinExistence type="inferred from homology"/>
<dbReference type="InterPro" id="IPR041591">
    <property type="entry name" value="OCRE"/>
</dbReference>
<feature type="compositionally biased region" description="Polar residues" evidence="11">
    <location>
        <begin position="2087"/>
        <end position="2102"/>
    </location>
</feature>
<feature type="region of interest" description="Disordered" evidence="11">
    <location>
        <begin position="1461"/>
        <end position="1487"/>
    </location>
</feature>
<accession>A0A2T9Z9K1</accession>
<dbReference type="Gene3D" id="1.25.40.1030">
    <property type="match status" value="1"/>
</dbReference>
<dbReference type="InterPro" id="IPR024298">
    <property type="entry name" value="Sec16_Sec23-bd"/>
</dbReference>
<feature type="region of interest" description="Disordered" evidence="11">
    <location>
        <begin position="391"/>
        <end position="517"/>
    </location>
</feature>
<name>A0A2T9Z9K1_9FUNG</name>
<dbReference type="GO" id="GO:0070971">
    <property type="term" value="C:endoplasmic reticulum exit site"/>
    <property type="evidence" value="ECO:0007669"/>
    <property type="project" value="TreeGrafter"/>
</dbReference>
<evidence type="ECO:0000256" key="8">
    <source>
        <dbReference type="ARBA" id="ARBA00024687"/>
    </source>
</evidence>
<comment type="caution">
    <text evidence="14">The sequence shown here is derived from an EMBL/GenBank/DDBJ whole genome shotgun (WGS) entry which is preliminary data.</text>
</comment>
<feature type="compositionally biased region" description="Low complexity" evidence="11">
    <location>
        <begin position="2001"/>
        <end position="2021"/>
    </location>
</feature>
<evidence type="ECO:0000313" key="14">
    <source>
        <dbReference type="EMBL" id="PVV01276.1"/>
    </source>
</evidence>
<feature type="region of interest" description="Disordered" evidence="11">
    <location>
        <begin position="1842"/>
        <end position="1879"/>
    </location>
</feature>